<gene>
    <name evidence="1" type="ORF">Q9291_06465</name>
</gene>
<evidence type="ECO:0000313" key="1">
    <source>
        <dbReference type="EMBL" id="MDP8567486.1"/>
    </source>
</evidence>
<sequence length="41" mass="4516">MLKVSRFPADDIQLVTSVVKFEDCGLQQYDANAATQVSLTL</sequence>
<evidence type="ECO:0000313" key="2">
    <source>
        <dbReference type="Proteomes" id="UP001225906"/>
    </source>
</evidence>
<reference evidence="2" key="1">
    <citation type="journal article" date="2019" name="Int. J. Syst. Evol. Microbiol.">
        <title>The Global Catalogue of Microorganisms (GCM) 10K type strain sequencing project: providing services to taxonomists for standard genome sequencing and annotation.</title>
        <authorList>
            <consortium name="The Broad Institute Genomics Platform"/>
            <consortium name="The Broad Institute Genome Sequencing Center for Infectious Disease"/>
            <person name="Wu L."/>
            <person name="Ma J."/>
        </authorList>
    </citation>
    <scope>NUCLEOTIDE SEQUENCE [LARGE SCALE GENOMIC DNA]</scope>
    <source>
        <strain evidence="2">VKM B-3159</strain>
    </source>
</reference>
<proteinExistence type="predicted"/>
<name>A0ABT9JSI7_9PROT</name>
<dbReference type="RefSeq" id="WP_306389211.1">
    <property type="nucleotide sequence ID" value="NZ_JAVCAP010000013.1"/>
</dbReference>
<comment type="caution">
    <text evidence="1">The sequence shown here is derived from an EMBL/GenBank/DDBJ whole genome shotgun (WGS) entry which is preliminary data.</text>
</comment>
<organism evidence="1 2">
    <name type="scientific">Methylophilus aquaticus</name>
    <dbReference type="NCBI Taxonomy" id="1971610"/>
    <lineage>
        <taxon>Bacteria</taxon>
        <taxon>Pseudomonadati</taxon>
        <taxon>Pseudomonadota</taxon>
        <taxon>Betaproteobacteria</taxon>
        <taxon>Nitrosomonadales</taxon>
        <taxon>Methylophilaceae</taxon>
        <taxon>Methylophilus</taxon>
    </lineage>
</organism>
<protein>
    <submittedName>
        <fullName evidence="1">Uncharacterized protein</fullName>
    </submittedName>
</protein>
<accession>A0ABT9JSI7</accession>
<keyword evidence="2" id="KW-1185">Reference proteome</keyword>
<dbReference type="EMBL" id="JAVCAP010000013">
    <property type="protein sequence ID" value="MDP8567486.1"/>
    <property type="molecule type" value="Genomic_DNA"/>
</dbReference>
<dbReference type="Proteomes" id="UP001225906">
    <property type="component" value="Unassembled WGS sequence"/>
</dbReference>